<feature type="region of interest" description="Disordered" evidence="1">
    <location>
        <begin position="471"/>
        <end position="510"/>
    </location>
</feature>
<gene>
    <name evidence="4" type="ORF">TbgDal_X14550</name>
</gene>
<dbReference type="InterPro" id="IPR001810">
    <property type="entry name" value="F-box_dom"/>
</dbReference>
<protein>
    <recommendedName>
        <fullName evidence="3">F-box domain-containing protein</fullName>
    </recommendedName>
</protein>
<accession>D0A513</accession>
<dbReference type="Proteomes" id="UP000002316">
    <property type="component" value="Chromosome 10"/>
</dbReference>
<feature type="transmembrane region" description="Helical" evidence="2">
    <location>
        <begin position="1363"/>
        <end position="1380"/>
    </location>
</feature>
<feature type="region of interest" description="Disordered" evidence="1">
    <location>
        <begin position="928"/>
        <end position="962"/>
    </location>
</feature>
<feature type="domain" description="F-box" evidence="3">
    <location>
        <begin position="81"/>
        <end position="130"/>
    </location>
</feature>
<dbReference type="OrthoDB" id="252818at2759"/>
<feature type="transmembrane region" description="Helical" evidence="2">
    <location>
        <begin position="1465"/>
        <end position="1485"/>
    </location>
</feature>
<dbReference type="EMBL" id="FN554973">
    <property type="protein sequence ID" value="CBH16357.1"/>
    <property type="molecule type" value="Genomic_DNA"/>
</dbReference>
<organism evidence="4">
    <name type="scientific">Trypanosoma brucei gambiense (strain MHOM/CI/86/DAL972)</name>
    <dbReference type="NCBI Taxonomy" id="679716"/>
    <lineage>
        <taxon>Eukaryota</taxon>
        <taxon>Discoba</taxon>
        <taxon>Euglenozoa</taxon>
        <taxon>Kinetoplastea</taxon>
        <taxon>Metakinetoplastina</taxon>
        <taxon>Trypanosomatida</taxon>
        <taxon>Trypanosomatidae</taxon>
        <taxon>Trypanosoma</taxon>
    </lineage>
</organism>
<keyword evidence="2" id="KW-1133">Transmembrane helix</keyword>
<name>D0A513_TRYB9</name>
<feature type="transmembrane region" description="Helical" evidence="2">
    <location>
        <begin position="1289"/>
        <end position="1309"/>
    </location>
</feature>
<feature type="transmembrane region" description="Helical" evidence="2">
    <location>
        <begin position="1321"/>
        <end position="1342"/>
    </location>
</feature>
<evidence type="ECO:0000313" key="4">
    <source>
        <dbReference type="EMBL" id="CBH16357.1"/>
    </source>
</evidence>
<feature type="transmembrane region" description="Helical" evidence="2">
    <location>
        <begin position="1222"/>
        <end position="1245"/>
    </location>
</feature>
<feature type="transmembrane region" description="Helical" evidence="2">
    <location>
        <begin position="1392"/>
        <end position="1411"/>
    </location>
</feature>
<sequence length="1493" mass="167305">MRGSCSEGALSGGCLPSRATTNPLGGPSSAGSLEMAEMLGAEAFYGLPILCSLWSERKLPKRRGARGRGQHWSCASGESGKKRNCNLPPQLLFTIMSYLLPEGMLKVRLVCRTFNDVFLTYSVQETFAVSLPRSFMEPTVGFQTLSGLIKEREAVLRNKERSWSKWLSAYVVMWLRKEANNDTISKATVEGQALWVQLQRSRVLCRLAMEEWLGHLSDCRRAQYNIRRNWFNPTNLGCTLRTGVPPVFLPDGTLCINDPPDVVKFYAKRNRGLPLCEDALSHKTVSRKNDSLKDMWAPFEELAFPAYVCLMYYDPYVDALHISLASGTCTLWRVNSIGIEAAAHRTASEADFESSSHQLWRKTDLPCRSIPSRIEVVGNYTISSEFLACSVTMTRDGIKLEDYRWSEDEVMSKVRLFGEGANGDTSRIIVASCGRDVSASLLPRATAGDAHLTREDVAVLNILQNQLSNASNSVNRPRAGPTRGEASANESYRPSATNSVDGINGGHNDVESGNNGGNIISIAGGPGNGTFELLVDDIEHEGVGTAASEVTANHLEGGRGDRITDFRPSSITINSTERIDIKRYVFGVFNEQARLMCTVAITHEVAVFILTQSGCRTLGVNYSGGIHAASVLSSPVFKRCESPTAEHPCEEGDALFLCASQHNVLICQQKLYRRLEEVEILVIHQNHREAATSRGALRPSEQRYGTWYFLKGYSYHSPPMILRPLVEVSSLMLQAFVQPRPLLPEHLEWLSKKSNEGTCKVDCQRQREEHLPPYKSSWWCPQRDGHPYFHKPFVMFISKFVGYLLAGCDCTSGGYQEVSTDDREHFHSVPLLDGIAVKRLHPSAVALSPSHAFFVLGMENGSILMVSPSCRKCDQAKDGQGGCTTDAQVNGAHLIEQLDTISIPEGGEGYLASREAPQLLVAGEDLHEEGADEGESSSSSEDEAPHPRSQHPHTSHLYRTTIISNRVRGSARQKRNLRSFTPQQLFGCAFHEDPYISALQRCSSSILNSMERLEGEQRRHHPTPIHAVWIHAPRDCYRFSRKSGIWSMHLDDWKLTVLNRLYELTVYDLSMQSFVGKDNVKGSVVFAPLLTLSPYLSHPFLGVPMKDEEKWLCSKIRRRMRAETERTASGWEIVWHNGVLVVLGVSKGWRYSVFDFHARFSDPDVKNFSDPAPVAYSAKRDEYYESISGSQMLVPLDFGKKGTHKLALPRHFPLLRRDENMYLVRLSVRAVTLVFLCVALILVMLRIDGYITAPHWVAAAAYAPYALDVIANSFTDYDRYYIVRSDVPFYIRLFSDLLLYIVFPVVFTLRRDLYPRFNTPWIVLTIPLCVAIAMKSLPDIYINMHPGQRHWFAWVTTSRLLKALYEWLIISTIVLLALYFDGPSGRDPLGPKFHIALALTPVMLLILILKVKSAAAFVRTGNWRLYLTCLFPLLLLALQVMLFVGEFKDYYEYIGKPITTPKPSASQSLFILPFSVIVVAIYKGYTVASVLCR</sequence>
<dbReference type="KEGG" id="tbg:TbgDal_X14550"/>
<proteinExistence type="predicted"/>
<reference evidence="4" key="1">
    <citation type="submission" date="2009-09" db="EMBL/GenBank/DDBJ databases">
        <title>The genome sequence of Trypanosoma brucei gambiense: the cause of Human African trypanosomasis.</title>
        <authorList>
            <person name="Jackson A.P."/>
            <person name="Sanders M."/>
            <person name="Berry A."/>
            <person name="McQuillan J."/>
            <person name="Aslett M.A."/>
            <person name="Quail M.A."/>
            <person name="Macleod A."/>
            <person name="Melville S.E."/>
            <person name="Gibson W."/>
            <person name="Barry J.D."/>
            <person name="Berriman M."/>
            <person name="Hertz-Fowler C."/>
        </authorList>
    </citation>
    <scope>NUCLEOTIDE SEQUENCE</scope>
    <source>
        <strain evidence="4">Dal 972 clone 1</strain>
    </source>
</reference>
<dbReference type="InterPro" id="IPR036047">
    <property type="entry name" value="F-box-like_dom_sf"/>
</dbReference>
<dbReference type="SUPFAM" id="SSF81383">
    <property type="entry name" value="F-box domain"/>
    <property type="match status" value="1"/>
</dbReference>
<evidence type="ECO:0000256" key="2">
    <source>
        <dbReference type="SAM" id="Phobius"/>
    </source>
</evidence>
<dbReference type="Pfam" id="PF12937">
    <property type="entry name" value="F-box-like"/>
    <property type="match status" value="1"/>
</dbReference>
<dbReference type="GeneID" id="23864665"/>
<keyword evidence="2" id="KW-0812">Transmembrane</keyword>
<feature type="compositionally biased region" description="Polar residues" evidence="1">
    <location>
        <begin position="488"/>
        <end position="501"/>
    </location>
</feature>
<dbReference type="VEuPathDB" id="TriTrypDB:Tbg972.10.14550"/>
<evidence type="ECO:0000259" key="3">
    <source>
        <dbReference type="PROSITE" id="PS50181"/>
    </source>
</evidence>
<dbReference type="PROSITE" id="PS50181">
    <property type="entry name" value="FBOX"/>
    <property type="match status" value="1"/>
</dbReference>
<feature type="transmembrane region" description="Helical" evidence="2">
    <location>
        <begin position="1423"/>
        <end position="1445"/>
    </location>
</feature>
<keyword evidence="2" id="KW-0472">Membrane</keyword>
<evidence type="ECO:0000256" key="1">
    <source>
        <dbReference type="SAM" id="MobiDB-lite"/>
    </source>
</evidence>
<dbReference type="RefSeq" id="XP_011778621.1">
    <property type="nucleotide sequence ID" value="XM_011780319.1"/>
</dbReference>